<evidence type="ECO:0000313" key="3">
    <source>
        <dbReference type="Proteomes" id="UP000366819"/>
    </source>
</evidence>
<dbReference type="Proteomes" id="UP000366819">
    <property type="component" value="Unassembled WGS sequence"/>
</dbReference>
<gene>
    <name evidence="2" type="ORF">PAQ31011_04063</name>
</gene>
<reference evidence="2 3" key="1">
    <citation type="submission" date="2019-08" db="EMBL/GenBank/DDBJ databases">
        <authorList>
            <person name="Peeters C."/>
        </authorList>
    </citation>
    <scope>NUCLEOTIDE SEQUENCE [LARGE SCALE GENOMIC DNA]</scope>
    <source>
        <strain evidence="2 3">LMG 31011</strain>
    </source>
</reference>
<evidence type="ECO:0000313" key="2">
    <source>
        <dbReference type="EMBL" id="VVE38754.1"/>
    </source>
</evidence>
<accession>A0A5E4XR03</accession>
<sequence>MPTGPLSGALPSNQQPYQTFESGQSASPQSMSGSSHSLPNELSHVQHVPASHSSGSNFATRLAHRVWGGISAPLAPCTPNSSRSDIQVALSLGAAALKDFGQPAPGRGAKDSPSVASTPVDTDRLGWLPAEKRYNAWLALIFRRVDASTAGSGIRSARLAQYADALIHLPESEQVPAAQFLLHFVNDFYATSGAPGQLSNQIGAVFNGMTNSTSAIIFVEALLNHADSHFPGKQHLVTWGVTEHIGHFSKEIIASIERRVLTWAIAYHRPQDRFDLWTSTMPKLEALTWPAASDIAMFGNAITEIPAAAQTQRQDAVNRLAAYLLNAAKLREISAAFQLTRDSLLALKDVSIRADLAAALMDTADETSMAFQPALHSALLERLDLFGPATGFVIRERLSQLAEAVNSARF</sequence>
<protein>
    <submittedName>
        <fullName evidence="2">Uncharacterized protein</fullName>
    </submittedName>
</protein>
<feature type="compositionally biased region" description="Low complexity" evidence="1">
    <location>
        <begin position="22"/>
        <end position="37"/>
    </location>
</feature>
<feature type="region of interest" description="Disordered" evidence="1">
    <location>
        <begin position="1"/>
        <end position="40"/>
    </location>
</feature>
<dbReference type="AlphaFoldDB" id="A0A5E4XR03"/>
<dbReference type="EMBL" id="CABPSN010000006">
    <property type="protein sequence ID" value="VVE38754.1"/>
    <property type="molecule type" value="Genomic_DNA"/>
</dbReference>
<feature type="compositionally biased region" description="Polar residues" evidence="1">
    <location>
        <begin position="10"/>
        <end position="21"/>
    </location>
</feature>
<proteinExistence type="predicted"/>
<name>A0A5E4XR03_9BURK</name>
<organism evidence="2 3">
    <name type="scientific">Pandoraea aquatica</name>
    <dbReference type="NCBI Taxonomy" id="2508290"/>
    <lineage>
        <taxon>Bacteria</taxon>
        <taxon>Pseudomonadati</taxon>
        <taxon>Pseudomonadota</taxon>
        <taxon>Betaproteobacteria</taxon>
        <taxon>Burkholderiales</taxon>
        <taxon>Burkholderiaceae</taxon>
        <taxon>Pandoraea</taxon>
    </lineage>
</organism>
<keyword evidence="3" id="KW-1185">Reference proteome</keyword>
<evidence type="ECO:0000256" key="1">
    <source>
        <dbReference type="SAM" id="MobiDB-lite"/>
    </source>
</evidence>